<dbReference type="KEGG" id="mcg:GL4_2849"/>
<reference evidence="1 2" key="1">
    <citation type="submission" date="2014-09" db="EMBL/GenBank/DDBJ databases">
        <title>Genome sequencing of Methyloceanibacter caenitepidi Gela4.</title>
        <authorList>
            <person name="Takeuchi M."/>
            <person name="Susumu S."/>
            <person name="Kamagata Y."/>
            <person name="Oshima K."/>
            <person name="Hattori M."/>
            <person name="Iwasaki W."/>
        </authorList>
    </citation>
    <scope>NUCLEOTIDE SEQUENCE [LARGE SCALE GENOMIC DNA]</scope>
    <source>
        <strain evidence="1 2">Gela4</strain>
    </source>
</reference>
<dbReference type="EMBL" id="AP014648">
    <property type="protein sequence ID" value="BAQ18282.1"/>
    <property type="molecule type" value="Genomic_DNA"/>
</dbReference>
<name>A0A0A8K6Z4_9HYPH</name>
<keyword evidence="2" id="KW-1185">Reference proteome</keyword>
<accession>A0A0A8K6Z4</accession>
<evidence type="ECO:0000313" key="1">
    <source>
        <dbReference type="EMBL" id="BAQ18282.1"/>
    </source>
</evidence>
<gene>
    <name evidence="1" type="ORF">GL4_2849</name>
</gene>
<proteinExistence type="predicted"/>
<evidence type="ECO:0000313" key="2">
    <source>
        <dbReference type="Proteomes" id="UP000031643"/>
    </source>
</evidence>
<dbReference type="Proteomes" id="UP000031643">
    <property type="component" value="Chromosome"/>
</dbReference>
<dbReference type="HOGENOM" id="CLU_3329972_0_0_5"/>
<sequence length="38" mass="4270">MDFERDARNTATGSQVLIRMAFEREGIEFVDGGLVLKP</sequence>
<dbReference type="AlphaFoldDB" id="A0A0A8K6Z4"/>
<protein>
    <submittedName>
        <fullName evidence="1">Uncharacterized protein</fullName>
    </submittedName>
</protein>
<organism evidence="1 2">
    <name type="scientific">Methyloceanibacter caenitepidi</name>
    <dbReference type="NCBI Taxonomy" id="1384459"/>
    <lineage>
        <taxon>Bacteria</taxon>
        <taxon>Pseudomonadati</taxon>
        <taxon>Pseudomonadota</taxon>
        <taxon>Alphaproteobacteria</taxon>
        <taxon>Hyphomicrobiales</taxon>
        <taxon>Hyphomicrobiaceae</taxon>
        <taxon>Methyloceanibacter</taxon>
    </lineage>
</organism>